<accession>A0A1E3XAB9</accession>
<proteinExistence type="predicted"/>
<comment type="caution">
    <text evidence="1">The sequence shown here is derived from an EMBL/GenBank/DDBJ whole genome shotgun (WGS) entry which is preliminary data.</text>
</comment>
<protein>
    <recommendedName>
        <fullName evidence="3">Type II toxin-antitoxin system MqsA family antitoxin</fullName>
    </recommendedName>
</protein>
<organism evidence="1 2">
    <name type="scientific">Candidatus Scalindua rubra</name>
    <dbReference type="NCBI Taxonomy" id="1872076"/>
    <lineage>
        <taxon>Bacteria</taxon>
        <taxon>Pseudomonadati</taxon>
        <taxon>Planctomycetota</taxon>
        <taxon>Candidatus Brocadiia</taxon>
        <taxon>Candidatus Brocadiales</taxon>
        <taxon>Candidatus Scalinduaceae</taxon>
        <taxon>Candidatus Scalindua</taxon>
    </lineage>
</organism>
<dbReference type="Proteomes" id="UP000094056">
    <property type="component" value="Unassembled WGS sequence"/>
</dbReference>
<gene>
    <name evidence="1" type="ORF">SCARUB_02967</name>
</gene>
<reference evidence="1 2" key="1">
    <citation type="submission" date="2016-07" db="EMBL/GenBank/DDBJ databases">
        <title>Draft genome of Scalindua rubra, obtained from a brine-seawater interface in the Red Sea, sheds light on salt adaptation in anammox bacteria.</title>
        <authorList>
            <person name="Speth D.R."/>
            <person name="Lagkouvardos I."/>
            <person name="Wang Y."/>
            <person name="Qian P.-Y."/>
            <person name="Dutilh B.E."/>
            <person name="Jetten M.S."/>
        </authorList>
    </citation>
    <scope>NUCLEOTIDE SEQUENCE [LARGE SCALE GENOMIC DNA]</scope>
    <source>
        <strain evidence="1">BSI-1</strain>
    </source>
</reference>
<name>A0A1E3XAB9_9BACT</name>
<sequence length="74" mass="8618">MKCVFCGGKLEKRNVAFRYEEDNNYFFVEEVPAEVCTSCGEKTYSPEVTDKLLKYAKEEFKPTKTIEVPVFSFE</sequence>
<dbReference type="Gene3D" id="3.10.20.860">
    <property type="match status" value="1"/>
</dbReference>
<evidence type="ECO:0000313" key="1">
    <source>
        <dbReference type="EMBL" id="ODS31924.1"/>
    </source>
</evidence>
<evidence type="ECO:0000313" key="2">
    <source>
        <dbReference type="Proteomes" id="UP000094056"/>
    </source>
</evidence>
<dbReference type="InterPro" id="IPR022453">
    <property type="entry name" value="Znf_MqsA-type"/>
</dbReference>
<dbReference type="AlphaFoldDB" id="A0A1E3XAB9"/>
<evidence type="ECO:0008006" key="3">
    <source>
        <dbReference type="Google" id="ProtNLM"/>
    </source>
</evidence>
<dbReference type="EMBL" id="MAYW01000087">
    <property type="protein sequence ID" value="ODS31924.1"/>
    <property type="molecule type" value="Genomic_DNA"/>
</dbReference>
<dbReference type="NCBIfam" id="TIGR03831">
    <property type="entry name" value="YgiT_finger"/>
    <property type="match status" value="1"/>
</dbReference>